<evidence type="ECO:0000313" key="1">
    <source>
        <dbReference type="EMBL" id="KAF9886490.1"/>
    </source>
</evidence>
<reference evidence="1" key="2">
    <citation type="submission" date="2020-02" db="EMBL/GenBank/DDBJ databases">
        <authorList>
            <person name="Gilchrist C.L.M."/>
            <person name="Chooi Y.-H."/>
        </authorList>
    </citation>
    <scope>NUCLEOTIDE SEQUENCE</scope>
    <source>
        <strain evidence="1">MST-FP2251</strain>
    </source>
</reference>
<dbReference type="EMBL" id="VCAU01000076">
    <property type="protein sequence ID" value="KAF9886490.1"/>
    <property type="molecule type" value="Genomic_DNA"/>
</dbReference>
<accession>A0AAD4CHB7</accession>
<sequence length="129" mass="14238">MSTHDSVGENGALLYGELAAVVTIMYQRASQPILPEDEEEEAGMFEELDNAGEESDGFPRAFPTEQRFPVLMASLFGPQHGRLIYAMVEGGRLVIHQSRIYSFEKEATAPFDLFARWLLSAPAEGPACN</sequence>
<dbReference type="Proteomes" id="UP001194746">
    <property type="component" value="Unassembled WGS sequence"/>
</dbReference>
<name>A0AAD4CHB7_ASPNN</name>
<evidence type="ECO:0000313" key="2">
    <source>
        <dbReference type="Proteomes" id="UP001194746"/>
    </source>
</evidence>
<proteinExistence type="predicted"/>
<organism evidence="1 2">
    <name type="scientific">Aspergillus nanangensis</name>
    <dbReference type="NCBI Taxonomy" id="2582783"/>
    <lineage>
        <taxon>Eukaryota</taxon>
        <taxon>Fungi</taxon>
        <taxon>Dikarya</taxon>
        <taxon>Ascomycota</taxon>
        <taxon>Pezizomycotina</taxon>
        <taxon>Eurotiomycetes</taxon>
        <taxon>Eurotiomycetidae</taxon>
        <taxon>Eurotiales</taxon>
        <taxon>Aspergillaceae</taxon>
        <taxon>Aspergillus</taxon>
        <taxon>Aspergillus subgen. Circumdati</taxon>
    </lineage>
</organism>
<dbReference type="AlphaFoldDB" id="A0AAD4CHB7"/>
<gene>
    <name evidence="1" type="ORF">FE257_011397</name>
</gene>
<comment type="caution">
    <text evidence="1">The sequence shown here is derived from an EMBL/GenBank/DDBJ whole genome shotgun (WGS) entry which is preliminary data.</text>
</comment>
<reference evidence="1" key="1">
    <citation type="journal article" date="2019" name="Beilstein J. Org. Chem.">
        <title>Nanangenines: drimane sesquiterpenoids as the dominant metabolite cohort of a novel Australian fungus, Aspergillus nanangensis.</title>
        <authorList>
            <person name="Lacey H.J."/>
            <person name="Gilchrist C.L.M."/>
            <person name="Crombie A."/>
            <person name="Kalaitzis J.A."/>
            <person name="Vuong D."/>
            <person name="Rutledge P.J."/>
            <person name="Turner P."/>
            <person name="Pitt J.I."/>
            <person name="Lacey E."/>
            <person name="Chooi Y.H."/>
            <person name="Piggott A.M."/>
        </authorList>
    </citation>
    <scope>NUCLEOTIDE SEQUENCE</scope>
    <source>
        <strain evidence="1">MST-FP2251</strain>
    </source>
</reference>
<protein>
    <submittedName>
        <fullName evidence="1">Uncharacterized protein</fullName>
    </submittedName>
</protein>
<keyword evidence="2" id="KW-1185">Reference proteome</keyword>